<comment type="caution">
    <text evidence="1">The sequence shown here is derived from an EMBL/GenBank/DDBJ whole genome shotgun (WGS) entry which is preliminary data.</text>
</comment>
<reference evidence="1 2" key="1">
    <citation type="journal article" date="2018" name="Nat. Ecol. Evol.">
        <title>Shark genomes provide insights into elasmobranch evolution and the origin of vertebrates.</title>
        <authorList>
            <person name="Hara Y"/>
            <person name="Yamaguchi K"/>
            <person name="Onimaru K"/>
            <person name="Kadota M"/>
            <person name="Koyanagi M"/>
            <person name="Keeley SD"/>
            <person name="Tatsumi K"/>
            <person name="Tanaka K"/>
            <person name="Motone F"/>
            <person name="Kageyama Y"/>
            <person name="Nozu R"/>
            <person name="Adachi N"/>
            <person name="Nishimura O"/>
            <person name="Nakagawa R"/>
            <person name="Tanegashima C"/>
            <person name="Kiyatake I"/>
            <person name="Matsumoto R"/>
            <person name="Murakumo K"/>
            <person name="Nishida K"/>
            <person name="Terakita A"/>
            <person name="Kuratani S"/>
            <person name="Sato K"/>
            <person name="Hyodo S Kuraku.S."/>
        </authorList>
    </citation>
    <scope>NUCLEOTIDE SEQUENCE [LARGE SCALE GENOMIC DNA]</scope>
</reference>
<dbReference type="Proteomes" id="UP000287033">
    <property type="component" value="Unassembled WGS sequence"/>
</dbReference>
<dbReference type="STRING" id="137246.A0A401T8Q3"/>
<dbReference type="OrthoDB" id="73788at2759"/>
<proteinExistence type="predicted"/>
<dbReference type="EMBL" id="BEZZ01015543">
    <property type="protein sequence ID" value="GCC39029.1"/>
    <property type="molecule type" value="Genomic_DNA"/>
</dbReference>
<organism evidence="1 2">
    <name type="scientific">Chiloscyllium punctatum</name>
    <name type="common">Brownbanded bambooshark</name>
    <name type="synonym">Hemiscyllium punctatum</name>
    <dbReference type="NCBI Taxonomy" id="137246"/>
    <lineage>
        <taxon>Eukaryota</taxon>
        <taxon>Metazoa</taxon>
        <taxon>Chordata</taxon>
        <taxon>Craniata</taxon>
        <taxon>Vertebrata</taxon>
        <taxon>Chondrichthyes</taxon>
        <taxon>Elasmobranchii</taxon>
        <taxon>Galeomorphii</taxon>
        <taxon>Galeoidea</taxon>
        <taxon>Orectolobiformes</taxon>
        <taxon>Hemiscylliidae</taxon>
        <taxon>Chiloscyllium</taxon>
    </lineage>
</organism>
<evidence type="ECO:0000313" key="2">
    <source>
        <dbReference type="Proteomes" id="UP000287033"/>
    </source>
</evidence>
<accession>A0A401T8Q3</accession>
<keyword evidence="2" id="KW-1185">Reference proteome</keyword>
<name>A0A401T8Q3_CHIPU</name>
<protein>
    <submittedName>
        <fullName evidence="1">Uncharacterized protein</fullName>
    </submittedName>
</protein>
<evidence type="ECO:0000313" key="1">
    <source>
        <dbReference type="EMBL" id="GCC39029.1"/>
    </source>
</evidence>
<dbReference type="AlphaFoldDB" id="A0A401T8Q3"/>
<gene>
    <name evidence="1" type="ORF">chiPu_0023104</name>
</gene>
<sequence>MDQLKIKKMKEFTAVSGAVIEAKITTKLKTTKGDGPLDLRVYELNLDGAKSTPSKGSSTDISETWEKEFGLDTTEEEVQLALSHLDVSEQLEDEDEDNWE</sequence>